<keyword evidence="4" id="KW-1185">Reference proteome</keyword>
<organism evidence="3 4">
    <name type="scientific">Multifurca ochricompacta</name>
    <dbReference type="NCBI Taxonomy" id="376703"/>
    <lineage>
        <taxon>Eukaryota</taxon>
        <taxon>Fungi</taxon>
        <taxon>Dikarya</taxon>
        <taxon>Basidiomycota</taxon>
        <taxon>Agaricomycotina</taxon>
        <taxon>Agaricomycetes</taxon>
        <taxon>Russulales</taxon>
        <taxon>Russulaceae</taxon>
        <taxon>Multifurca</taxon>
    </lineage>
</organism>
<feature type="region of interest" description="Disordered" evidence="1">
    <location>
        <begin position="1"/>
        <end position="151"/>
    </location>
</feature>
<dbReference type="CDD" id="cd00198">
    <property type="entry name" value="vWFA"/>
    <property type="match status" value="1"/>
</dbReference>
<gene>
    <name evidence="3" type="ORF">B0F90DRAFT_1834775</name>
</gene>
<feature type="compositionally biased region" description="Polar residues" evidence="1">
    <location>
        <begin position="27"/>
        <end position="50"/>
    </location>
</feature>
<dbReference type="InterPro" id="IPR036465">
    <property type="entry name" value="vWFA_dom_sf"/>
</dbReference>
<dbReference type="InterPro" id="IPR027417">
    <property type="entry name" value="P-loop_NTPase"/>
</dbReference>
<reference evidence="3" key="1">
    <citation type="journal article" date="2022" name="New Phytol.">
        <title>Evolutionary transition to the ectomycorrhizal habit in the genomes of a hyperdiverse lineage of mushroom-forming fungi.</title>
        <authorList>
            <person name="Looney B."/>
            <person name="Miyauchi S."/>
            <person name="Morin E."/>
            <person name="Drula E."/>
            <person name="Courty P.E."/>
            <person name="Kohler A."/>
            <person name="Kuo A."/>
            <person name="LaButti K."/>
            <person name="Pangilinan J."/>
            <person name="Lipzen A."/>
            <person name="Riley R."/>
            <person name="Andreopoulos W."/>
            <person name="He G."/>
            <person name="Johnson J."/>
            <person name="Nolan M."/>
            <person name="Tritt A."/>
            <person name="Barry K.W."/>
            <person name="Grigoriev I.V."/>
            <person name="Nagy L.G."/>
            <person name="Hibbett D."/>
            <person name="Henrissat B."/>
            <person name="Matheny P.B."/>
            <person name="Labbe J."/>
            <person name="Martin F.M."/>
        </authorList>
    </citation>
    <scope>NUCLEOTIDE SEQUENCE</scope>
    <source>
        <strain evidence="3">BPL690</strain>
    </source>
</reference>
<evidence type="ECO:0000256" key="1">
    <source>
        <dbReference type="SAM" id="MobiDB-lite"/>
    </source>
</evidence>
<feature type="compositionally biased region" description="Polar residues" evidence="1">
    <location>
        <begin position="130"/>
        <end position="145"/>
    </location>
</feature>
<evidence type="ECO:0000313" key="3">
    <source>
        <dbReference type="EMBL" id="KAI0302833.1"/>
    </source>
</evidence>
<comment type="caution">
    <text evidence="3">The sequence shown here is derived from an EMBL/GenBank/DDBJ whole genome shotgun (WGS) entry which is preliminary data.</text>
</comment>
<dbReference type="SUPFAM" id="SSF53300">
    <property type="entry name" value="vWA-like"/>
    <property type="match status" value="1"/>
</dbReference>
<dbReference type="PANTHER" id="PTHR22796">
    <property type="entry name" value="URG4-RELATED"/>
    <property type="match status" value="1"/>
</dbReference>
<sequence>MSTMPSTNSGKTKLTVLDTENDALNPLSGSNSRIGSSNAHSLSRAMSGSSVDGAAESDQFMSLPATPTADGGAIFWEEPDPLPESQQDSDLTPTSPPRHLGPIATQQNLHLQGVKSTGGPSPHLVPAEGSVSQTSANNERGQSRTLKFHPPFEDPSCPVKGMYRLLDLITEQGSSGLVDKIVIAQESLQAFINVLSPGAYSSITKVNFKILDKFLLKPIGIYGSKEEIVRFLREVNALDENTYLLLPQSGYTSKGADPILRSGLYVVRSFTSTADEQAYVLYWPEDTTWNDQAVSTVQRNRVTFMRYLTKLCDQLVCLLSAGHSQAIVWGDDDDDDVSTGSDNDDSDRLYYFEVAKTNDQEENVAARVGFTMKSPLLVNQPPPARMQIDPKALSPRLLYGETIQGFMTAKFRPAKTLIEPFAHDHQSASQIRLLIGDDVALCLSETLDDKSIKTLMALGLGTRFPKEYEAWERRRKQIMQHFQMALSQRQADMHAVIEQNSGDLQLNLREAVIGEVLKVFPSLQREGFLPESSSAEQNDLDAHPEECSDPLQDFFRIYPKTAQTFRGIVRAANLEKGIRASEFQFKKERILILHHLLENNNGLSKSEIRSLAEAVLIRRDKQSTLLLLKNFGKADKGGGSSWFSGWGNKNSKLSKEEAMWRDASNFAASVSDSRFLLRLKSATLDANLRDAAVEAEQTAYACLTKQIETLVSGISQQIFSTQKEECNKQVQREVKSEEDRELGSRRSDFVRQIEDLSRERSRSLYVDHFETKKEHYYSPDSYFISGRQESLQSQEVEYYVHSLRLLADQRHNLQLDPSFVPTPVLNERLSQSFRVSSETIVKYAHLLEGDRILVGLVDAQGNVMILLERLSRIDAAIQSRSFAKFFHQDKIGHTCLFAFDESKRMLAVYASARMQLHIFVFDEELKSLRGMGSAIDLLPFYNSGVSIIHACFVHGSEEILFIDSNAQARIFSLITLQPKPASLQLPRVPRAIYSSPDGSCVLVVQEQDGVPIVTAYHWSTFASTDGILITLPDFPIDLESALLTSIVNRNNIHLISLDLESRSCRSVILDITRKATEFTFQERRSKTSSGHSKQTVHNCLINCHADVWTRFPVVPAVKRHTITSSSERRQKTLVFVTNDDRRPFSSHFSDIIHTFEKTSRKPTGDELRGIAVSARTFPSFTRHFVPNPDWPVSRFRAGEWLADLLCLIPIHIAVTHENRFVPLKDGVVSAQLEKSLLGAEVNRIVDSLSLGWYESIFQSYWASKPVKVVSSMGEQSVGKSFTLNHLVDTSFAGSAMRTTEGVWMSVSPTDDALIVALDFEGVHSLERSAQEDTLLVLFNTAISNLVLFRNNFALSRDITGLFQSFQSSSTVLDPTSNPTLFQSTLVVIIKDVIDSDKAEVTREFSLKFQKIVQDEQDANFITRLHAGKLQIIPWPVIESKEFYKLFSSLKRRLDQQPTSHHTAGEFLHTLKTLMAKLKANDWGAMSQTMAAHRANSLLAILPNALETGFSEIVPESEPLKNFDTDLIIEAEDTEAQFLLAGPDAPVADRELRLAILRESWNRTHSRQQVDDAEWTSGLAQHLAHLVDLRSAHVDMWLKSNTQRFQAGHASIEELRRTFDSAVIDLRASVQLCRSQCGFCNLFCVQSRLHEGGHDCLTNHECIHDCTFCKRDLLTAKPCGQTAGHSGNHVCRVDSHLCGEHCEFSGKQGCVDECVKPIGHEGEHICSAPVHMCGKPCDLVGLKLPNGKSFTCSGTCRVPIYEDHLVHACEHRLCPVSCELCKRLCSGDHLHGLALDQNHLCGQEHSCNALCTAPGICQIDTTPQSIEATFTGRHETFQYTKNIGLAAKRLRCVKTIEPGEVEHPGPHIHSNEKQPFHFCESRCETCGYLCTLPLGHPQQEHETRHGSMSRTRWAIDGPDGTSLELEGRKFSSNDDGAPMLCNLVCTSMGRHVHIDYCRSDPGDPCENPETQHISERMVPNPDQAKDWITHGLHWRRMDPYSRDDQANFAKCDAMCPGSPEHTIEVGGANAQPSRCLLALFHAPMDAANAPTGLGYVSNDGHQFACKNPIVMQQAFHVIFVIDRSGSMCQQDRQPLPNSAGIDRITPTANDRLGAVFAALYSFWLARQAAIDRNAQIGGVRRDAYSLIFFNHEPSTSIENDFTSSPDDLLTAALRHEADGGTDFTSALDRAKNIMDSHWSTERTPIVIFLSDGEDYVRDEPIYDICRGAVRQGRPLSFHAVSFGQDTTSSSLRRMAQIAEEVQNNAPQDPLLPATASIPSSYTEALDTVRLAETFLGLAESLRKPRGFLFSSH</sequence>
<dbReference type="SMART" id="SM00327">
    <property type="entry name" value="VWA"/>
    <property type="match status" value="1"/>
</dbReference>
<evidence type="ECO:0000259" key="2">
    <source>
        <dbReference type="PROSITE" id="PS50234"/>
    </source>
</evidence>
<protein>
    <recommendedName>
        <fullName evidence="2">VWFA domain-containing protein</fullName>
    </recommendedName>
</protein>
<dbReference type="Pfam" id="PF13519">
    <property type="entry name" value="VWA_2"/>
    <property type="match status" value="1"/>
</dbReference>
<name>A0AAD4M629_9AGAM</name>
<dbReference type="InterPro" id="IPR002035">
    <property type="entry name" value="VWF_A"/>
</dbReference>
<feature type="compositionally biased region" description="Polar residues" evidence="1">
    <location>
        <begin position="84"/>
        <end position="93"/>
    </location>
</feature>
<dbReference type="Gene3D" id="3.40.50.300">
    <property type="entry name" value="P-loop containing nucleotide triphosphate hydrolases"/>
    <property type="match status" value="1"/>
</dbReference>
<feature type="compositionally biased region" description="Polar residues" evidence="1">
    <location>
        <begin position="104"/>
        <end position="119"/>
    </location>
</feature>
<accession>A0AAD4M629</accession>
<dbReference type="Gene3D" id="3.40.50.410">
    <property type="entry name" value="von Willebrand factor, type A domain"/>
    <property type="match status" value="1"/>
</dbReference>
<proteinExistence type="predicted"/>
<dbReference type="EMBL" id="WTXG01000010">
    <property type="protein sequence ID" value="KAI0302833.1"/>
    <property type="molecule type" value="Genomic_DNA"/>
</dbReference>
<dbReference type="SUPFAM" id="SSF52540">
    <property type="entry name" value="P-loop containing nucleoside triphosphate hydrolases"/>
    <property type="match status" value="1"/>
</dbReference>
<feature type="compositionally biased region" description="Polar residues" evidence="1">
    <location>
        <begin position="1"/>
        <end position="12"/>
    </location>
</feature>
<feature type="domain" description="VWFA" evidence="2">
    <location>
        <begin position="2075"/>
        <end position="2293"/>
    </location>
</feature>
<evidence type="ECO:0000313" key="4">
    <source>
        <dbReference type="Proteomes" id="UP001203297"/>
    </source>
</evidence>
<dbReference type="PANTHER" id="PTHR22796:SF1">
    <property type="entry name" value="VWFA DOMAIN-CONTAINING PROTEIN"/>
    <property type="match status" value="1"/>
</dbReference>
<dbReference type="Proteomes" id="UP001203297">
    <property type="component" value="Unassembled WGS sequence"/>
</dbReference>
<dbReference type="PROSITE" id="PS50234">
    <property type="entry name" value="VWFA"/>
    <property type="match status" value="1"/>
</dbReference>